<gene>
    <name evidence="3" type="ORF">D0X99_09595</name>
</gene>
<name>A0A418PS59_9BACT</name>
<dbReference type="InterPro" id="IPR000305">
    <property type="entry name" value="GIY-YIG_endonuc"/>
</dbReference>
<dbReference type="SUPFAM" id="SSF82771">
    <property type="entry name" value="GIY-YIG endonuclease"/>
    <property type="match status" value="1"/>
</dbReference>
<evidence type="ECO:0000256" key="1">
    <source>
        <dbReference type="ARBA" id="ARBA00007435"/>
    </source>
</evidence>
<sequence length="100" mass="12185">MNSHFVYILYSQQTDRYYIGQTEDLDRRLTEHNSHLYQDSFTKIASDWQMKKSLPCQSKWQAIKIESHIKKNRSRKYVEDFIRYPEIGEKLCKKYADENQ</sequence>
<organism evidence="3 4">
    <name type="scientific">Algoriphagus lacus</name>
    <dbReference type="NCBI Taxonomy" id="2056311"/>
    <lineage>
        <taxon>Bacteria</taxon>
        <taxon>Pseudomonadati</taxon>
        <taxon>Bacteroidota</taxon>
        <taxon>Cytophagia</taxon>
        <taxon>Cytophagales</taxon>
        <taxon>Cyclobacteriaceae</taxon>
        <taxon>Algoriphagus</taxon>
    </lineage>
</organism>
<dbReference type="AlphaFoldDB" id="A0A418PS59"/>
<comment type="caution">
    <text evidence="3">The sequence shown here is derived from an EMBL/GenBank/DDBJ whole genome shotgun (WGS) entry which is preliminary data.</text>
</comment>
<evidence type="ECO:0000313" key="3">
    <source>
        <dbReference type="EMBL" id="RIW15672.1"/>
    </source>
</evidence>
<dbReference type="EMBL" id="QXML01000004">
    <property type="protein sequence ID" value="RIW15672.1"/>
    <property type="molecule type" value="Genomic_DNA"/>
</dbReference>
<dbReference type="InterPro" id="IPR035901">
    <property type="entry name" value="GIY-YIG_endonuc_sf"/>
</dbReference>
<comment type="similarity">
    <text evidence="1">Belongs to the UPF0213 family.</text>
</comment>
<dbReference type="Gene3D" id="3.40.1440.10">
    <property type="entry name" value="GIY-YIG endonuclease"/>
    <property type="match status" value="1"/>
</dbReference>
<dbReference type="RefSeq" id="WP_119477568.1">
    <property type="nucleotide sequence ID" value="NZ_QXML01000004.1"/>
</dbReference>
<dbReference type="InterPro" id="IPR050190">
    <property type="entry name" value="UPF0213_domain"/>
</dbReference>
<protein>
    <submittedName>
        <fullName evidence="3">GIY-YIG nuclease family protein</fullName>
    </submittedName>
</protein>
<dbReference type="OrthoDB" id="1495241at2"/>
<dbReference type="PROSITE" id="PS50164">
    <property type="entry name" value="GIY_YIG"/>
    <property type="match status" value="1"/>
</dbReference>
<dbReference type="Pfam" id="PF01541">
    <property type="entry name" value="GIY-YIG"/>
    <property type="match status" value="1"/>
</dbReference>
<evidence type="ECO:0000259" key="2">
    <source>
        <dbReference type="PROSITE" id="PS50164"/>
    </source>
</evidence>
<accession>A0A418PS59</accession>
<proteinExistence type="inferred from homology"/>
<reference evidence="3 4" key="1">
    <citation type="submission" date="2018-09" db="EMBL/GenBank/DDBJ databases">
        <authorList>
            <person name="Wang X."/>
            <person name="Du Z."/>
        </authorList>
    </citation>
    <scope>NUCLEOTIDE SEQUENCE [LARGE SCALE GENOMIC DNA]</scope>
    <source>
        <strain evidence="3 4">N3</strain>
    </source>
</reference>
<dbReference type="Proteomes" id="UP000283522">
    <property type="component" value="Unassembled WGS sequence"/>
</dbReference>
<feature type="domain" description="GIY-YIG" evidence="2">
    <location>
        <begin position="2"/>
        <end position="79"/>
    </location>
</feature>
<dbReference type="PANTHER" id="PTHR34477:SF1">
    <property type="entry name" value="UPF0213 PROTEIN YHBQ"/>
    <property type="match status" value="1"/>
</dbReference>
<evidence type="ECO:0000313" key="4">
    <source>
        <dbReference type="Proteomes" id="UP000283522"/>
    </source>
</evidence>
<keyword evidence="4" id="KW-1185">Reference proteome</keyword>
<dbReference type="PANTHER" id="PTHR34477">
    <property type="entry name" value="UPF0213 PROTEIN YHBQ"/>
    <property type="match status" value="1"/>
</dbReference>